<dbReference type="InterPro" id="IPR018060">
    <property type="entry name" value="HTH_AraC"/>
</dbReference>
<dbReference type="PANTHER" id="PTHR43130">
    <property type="entry name" value="ARAC-FAMILY TRANSCRIPTIONAL REGULATOR"/>
    <property type="match status" value="1"/>
</dbReference>
<evidence type="ECO:0000259" key="3">
    <source>
        <dbReference type="PROSITE" id="PS01124"/>
    </source>
</evidence>
<dbReference type="CDD" id="cd03136">
    <property type="entry name" value="GATase1_AraC_ArgR_like"/>
    <property type="match status" value="1"/>
</dbReference>
<dbReference type="SUPFAM" id="SSF46689">
    <property type="entry name" value="Homeodomain-like"/>
    <property type="match status" value="2"/>
</dbReference>
<dbReference type="GO" id="GO:0043565">
    <property type="term" value="F:sequence-specific DNA binding"/>
    <property type="evidence" value="ECO:0007669"/>
    <property type="project" value="InterPro"/>
</dbReference>
<organism evidence="4 5">
    <name type="scientific">Rhizobium grahamii</name>
    <dbReference type="NCBI Taxonomy" id="1120045"/>
    <lineage>
        <taxon>Bacteria</taxon>
        <taxon>Pseudomonadati</taxon>
        <taxon>Pseudomonadota</taxon>
        <taxon>Alphaproteobacteria</taxon>
        <taxon>Hyphomicrobiales</taxon>
        <taxon>Rhizobiaceae</taxon>
        <taxon>Rhizobium/Agrobacterium group</taxon>
        <taxon>Rhizobium</taxon>
    </lineage>
</organism>
<keyword evidence="1" id="KW-0805">Transcription regulation</keyword>
<dbReference type="RefSeq" id="WP_114713661.1">
    <property type="nucleotide sequence ID" value="NZ_KZ857259.1"/>
</dbReference>
<dbReference type="OrthoDB" id="9793422at2"/>
<feature type="domain" description="HTH araC/xylS-type" evidence="3">
    <location>
        <begin position="213"/>
        <end position="311"/>
    </location>
</feature>
<name>A0A370KNL3_9HYPH</name>
<accession>A0A370KNL3</accession>
<dbReference type="InterPro" id="IPR009057">
    <property type="entry name" value="Homeodomain-like_sf"/>
</dbReference>
<dbReference type="InterPro" id="IPR002818">
    <property type="entry name" value="DJ-1/PfpI"/>
</dbReference>
<dbReference type="GO" id="GO:0003700">
    <property type="term" value="F:DNA-binding transcription factor activity"/>
    <property type="evidence" value="ECO:0007669"/>
    <property type="project" value="InterPro"/>
</dbReference>
<keyword evidence="2" id="KW-0804">Transcription</keyword>
<dbReference type="Pfam" id="PF12833">
    <property type="entry name" value="HTH_18"/>
    <property type="match status" value="1"/>
</dbReference>
<comment type="caution">
    <text evidence="4">The sequence shown here is derived from an EMBL/GenBank/DDBJ whole genome shotgun (WGS) entry which is preliminary data.</text>
</comment>
<dbReference type="InterPro" id="IPR052158">
    <property type="entry name" value="INH-QAR"/>
</dbReference>
<dbReference type="Gene3D" id="3.40.50.880">
    <property type="match status" value="1"/>
</dbReference>
<dbReference type="EMBL" id="NAAC01000016">
    <property type="protein sequence ID" value="RDJ10508.1"/>
    <property type="molecule type" value="Genomic_DNA"/>
</dbReference>
<dbReference type="InterPro" id="IPR029062">
    <property type="entry name" value="Class_I_gatase-like"/>
</dbReference>
<dbReference type="PANTHER" id="PTHR43130:SF3">
    <property type="entry name" value="HTH-TYPE TRANSCRIPTIONAL REGULATOR RV1931C"/>
    <property type="match status" value="1"/>
</dbReference>
<sequence length="318" mass="34421">MSLGCGFLIFDGFSNMVLASAIEPLRAARDYAGPDTFAWRLLSSEGMDVCSSSGLLLRCDGNLEDAHDLDILFIVAGYGAREHAQSSVLKRLQRLSRSIGIVGGLDCGAWLLAQAGLLGGYRATIHWQDLSQFAEIHLDVEVTSDRFVIDRNRITAGGATTVVDLMLKLIGDHGGGALAFDVSNMFVYDARLRAPEERGARSISLATRVPQLLKAVAHMRAHVESPLSLDAISDATATSPRTLARLFQREFGMGPGHYYQSIRLDVARSLAEETSLAAHEIATRTGFASAASLSRAFSGHFGSTLRETRRNRRGAPRT</sequence>
<gene>
    <name evidence="4" type="ORF">B5K06_15850</name>
</gene>
<evidence type="ECO:0000256" key="2">
    <source>
        <dbReference type="ARBA" id="ARBA00023163"/>
    </source>
</evidence>
<dbReference type="Gene3D" id="1.10.10.60">
    <property type="entry name" value="Homeodomain-like"/>
    <property type="match status" value="1"/>
</dbReference>
<proteinExistence type="predicted"/>
<dbReference type="SUPFAM" id="SSF52317">
    <property type="entry name" value="Class I glutamine amidotransferase-like"/>
    <property type="match status" value="1"/>
</dbReference>
<dbReference type="PROSITE" id="PS01124">
    <property type="entry name" value="HTH_ARAC_FAMILY_2"/>
    <property type="match status" value="1"/>
</dbReference>
<evidence type="ECO:0000313" key="5">
    <source>
        <dbReference type="Proteomes" id="UP000254939"/>
    </source>
</evidence>
<dbReference type="Proteomes" id="UP000254939">
    <property type="component" value="Unassembled WGS sequence"/>
</dbReference>
<dbReference type="Pfam" id="PF01965">
    <property type="entry name" value="DJ-1_PfpI"/>
    <property type="match status" value="1"/>
</dbReference>
<reference evidence="4 5" key="1">
    <citation type="submission" date="2017-03" db="EMBL/GenBank/DDBJ databases">
        <title>Genome analysis of Rhizobial strains effectives or ineffectives for nitrogen fixation isolated from bean seeds.</title>
        <authorList>
            <person name="Peralta H."/>
            <person name="Aguilar-Vera A."/>
            <person name="Mora Y."/>
            <person name="Vargas-Lagunas C."/>
            <person name="Girard L."/>
            <person name="Mora J."/>
        </authorList>
    </citation>
    <scope>NUCLEOTIDE SEQUENCE [LARGE SCALE GENOMIC DNA]</scope>
    <source>
        <strain evidence="4 5">CCGM3</strain>
    </source>
</reference>
<evidence type="ECO:0000313" key="4">
    <source>
        <dbReference type="EMBL" id="RDJ10508.1"/>
    </source>
</evidence>
<dbReference type="AlphaFoldDB" id="A0A370KNL3"/>
<protein>
    <submittedName>
        <fullName evidence="4">AraC family transcriptional regulator</fullName>
    </submittedName>
</protein>
<dbReference type="SMART" id="SM00342">
    <property type="entry name" value="HTH_ARAC"/>
    <property type="match status" value="1"/>
</dbReference>
<evidence type="ECO:0000256" key="1">
    <source>
        <dbReference type="ARBA" id="ARBA00023015"/>
    </source>
</evidence>